<dbReference type="InterPro" id="IPR004815">
    <property type="entry name" value="Lon_bac/euk-typ"/>
</dbReference>
<dbReference type="FunFam" id="1.20.5.5270:FF:000001">
    <property type="entry name" value="Lon protease homolog, mitochondrial"/>
    <property type="match status" value="1"/>
</dbReference>
<dbReference type="Gene3D" id="1.20.5.5270">
    <property type="match status" value="1"/>
</dbReference>
<dbReference type="SMART" id="SM00464">
    <property type="entry name" value="LON"/>
    <property type="match status" value="1"/>
</dbReference>
<feature type="region of interest" description="Disordered" evidence="14">
    <location>
        <begin position="1123"/>
        <end position="1143"/>
    </location>
</feature>
<comment type="subunit">
    <text evidence="11">Homohexamer or homoheptamer. Organized in a ring with a central cavity.</text>
</comment>
<dbReference type="GO" id="GO:0070407">
    <property type="term" value="P:oxidation-dependent protein catabolic process"/>
    <property type="evidence" value="ECO:0007669"/>
    <property type="project" value="UniProtKB-UniRule"/>
</dbReference>
<evidence type="ECO:0000256" key="8">
    <source>
        <dbReference type="ARBA" id="ARBA00023125"/>
    </source>
</evidence>
<feature type="compositionally biased region" description="Low complexity" evidence="14">
    <location>
        <begin position="128"/>
        <end position="142"/>
    </location>
</feature>
<evidence type="ECO:0000256" key="13">
    <source>
        <dbReference type="RuleBase" id="RU000591"/>
    </source>
</evidence>
<dbReference type="InterPro" id="IPR020568">
    <property type="entry name" value="Ribosomal_Su5_D2-typ_SF"/>
</dbReference>
<accession>A0AAD5K8H0</accession>
<dbReference type="InterPro" id="IPR015947">
    <property type="entry name" value="PUA-like_sf"/>
</dbReference>
<dbReference type="FunFam" id="3.30.230.10:FF:000015">
    <property type="entry name" value="Lon protease homolog, mitochondrial"/>
    <property type="match status" value="1"/>
</dbReference>
<dbReference type="GO" id="GO:0003697">
    <property type="term" value="F:single-stranded DNA binding"/>
    <property type="evidence" value="ECO:0007669"/>
    <property type="project" value="TreeGrafter"/>
</dbReference>
<evidence type="ECO:0000259" key="16">
    <source>
        <dbReference type="PROSITE" id="PS51787"/>
    </source>
</evidence>
<dbReference type="SUPFAM" id="SSF54211">
    <property type="entry name" value="Ribosomal protein S5 domain 2-like"/>
    <property type="match status" value="1"/>
</dbReference>
<evidence type="ECO:0000256" key="3">
    <source>
        <dbReference type="ARBA" id="ARBA00022741"/>
    </source>
</evidence>
<keyword evidence="9 11" id="KW-0496">Mitochondrion</keyword>
<dbReference type="InterPro" id="IPR027503">
    <property type="entry name" value="Lonm_euk"/>
</dbReference>
<dbReference type="PRINTS" id="PR00830">
    <property type="entry name" value="ENDOLAPTASE"/>
</dbReference>
<dbReference type="GO" id="GO:0005759">
    <property type="term" value="C:mitochondrial matrix"/>
    <property type="evidence" value="ECO:0007669"/>
    <property type="project" value="UniProtKB-SubCell"/>
</dbReference>
<dbReference type="InterPro" id="IPR046336">
    <property type="entry name" value="Lon_prtase_N_sf"/>
</dbReference>
<dbReference type="PROSITE" id="PS51787">
    <property type="entry name" value="LON_N"/>
    <property type="match status" value="1"/>
</dbReference>
<dbReference type="AlphaFoldDB" id="A0AAD5K8H0"/>
<feature type="compositionally biased region" description="Basic and acidic residues" evidence="14">
    <location>
        <begin position="847"/>
        <end position="867"/>
    </location>
</feature>
<dbReference type="FunFam" id="1.20.58.1480:FF:000003">
    <property type="entry name" value="Lon protease homolog, mitochondrial"/>
    <property type="match status" value="1"/>
</dbReference>
<reference evidence="17" key="1">
    <citation type="journal article" date="2022" name="IScience">
        <title>Evolution of zygomycete secretomes and the origins of terrestrial fungal ecologies.</title>
        <authorList>
            <person name="Chang Y."/>
            <person name="Wang Y."/>
            <person name="Mondo S."/>
            <person name="Ahrendt S."/>
            <person name="Andreopoulos W."/>
            <person name="Barry K."/>
            <person name="Beard J."/>
            <person name="Benny G.L."/>
            <person name="Blankenship S."/>
            <person name="Bonito G."/>
            <person name="Cuomo C."/>
            <person name="Desiro A."/>
            <person name="Gervers K.A."/>
            <person name="Hundley H."/>
            <person name="Kuo A."/>
            <person name="LaButti K."/>
            <person name="Lang B.F."/>
            <person name="Lipzen A."/>
            <person name="O'Donnell K."/>
            <person name="Pangilinan J."/>
            <person name="Reynolds N."/>
            <person name="Sandor L."/>
            <person name="Smith M.E."/>
            <person name="Tsang A."/>
            <person name="Grigoriev I.V."/>
            <person name="Stajich J.E."/>
            <person name="Spatafora J.W."/>
        </authorList>
    </citation>
    <scope>NUCLEOTIDE SEQUENCE</scope>
    <source>
        <strain evidence="17">RSA 2281</strain>
    </source>
</reference>
<evidence type="ECO:0000313" key="17">
    <source>
        <dbReference type="EMBL" id="KAI9274422.1"/>
    </source>
</evidence>
<dbReference type="SMART" id="SM00382">
    <property type="entry name" value="AAA"/>
    <property type="match status" value="1"/>
</dbReference>
<keyword evidence="5 11" id="KW-0720">Serine protease</keyword>
<evidence type="ECO:0000256" key="2">
    <source>
        <dbReference type="ARBA" id="ARBA00022670"/>
    </source>
</evidence>
<feature type="compositionally biased region" description="Basic and acidic residues" evidence="14">
    <location>
        <begin position="143"/>
        <end position="152"/>
    </location>
</feature>
<dbReference type="GO" id="GO:0016887">
    <property type="term" value="F:ATP hydrolysis activity"/>
    <property type="evidence" value="ECO:0007669"/>
    <property type="project" value="UniProtKB-UniRule"/>
</dbReference>
<dbReference type="PANTHER" id="PTHR43718">
    <property type="entry name" value="LON PROTEASE"/>
    <property type="match status" value="1"/>
</dbReference>
<evidence type="ECO:0000256" key="12">
    <source>
        <dbReference type="PROSITE-ProRule" id="PRU01122"/>
    </source>
</evidence>
<dbReference type="HAMAP" id="MF_03120">
    <property type="entry name" value="lonm_euk"/>
    <property type="match status" value="1"/>
</dbReference>
<dbReference type="InterPro" id="IPR003593">
    <property type="entry name" value="AAA+_ATPase"/>
</dbReference>
<dbReference type="Pfam" id="PF02190">
    <property type="entry name" value="LON_substr_bdg"/>
    <property type="match status" value="1"/>
</dbReference>
<dbReference type="FunFam" id="2.30.130.40:FF:000010">
    <property type="entry name" value="Lon protease homolog, mitochondrial"/>
    <property type="match status" value="1"/>
</dbReference>
<evidence type="ECO:0000256" key="4">
    <source>
        <dbReference type="ARBA" id="ARBA00022801"/>
    </source>
</evidence>
<dbReference type="GO" id="GO:0051131">
    <property type="term" value="P:chaperone-mediated protein complex assembly"/>
    <property type="evidence" value="ECO:0007669"/>
    <property type="project" value="UniProtKB-UniRule"/>
</dbReference>
<feature type="compositionally biased region" description="Basic and acidic residues" evidence="14">
    <location>
        <begin position="1128"/>
        <end position="1143"/>
    </location>
</feature>
<organism evidence="17 18">
    <name type="scientific">Phascolomyces articulosus</name>
    <dbReference type="NCBI Taxonomy" id="60185"/>
    <lineage>
        <taxon>Eukaryota</taxon>
        <taxon>Fungi</taxon>
        <taxon>Fungi incertae sedis</taxon>
        <taxon>Mucoromycota</taxon>
        <taxon>Mucoromycotina</taxon>
        <taxon>Mucoromycetes</taxon>
        <taxon>Mucorales</taxon>
        <taxon>Lichtheimiaceae</taxon>
        <taxon>Phascolomyces</taxon>
    </lineage>
</organism>
<evidence type="ECO:0000313" key="18">
    <source>
        <dbReference type="Proteomes" id="UP001209540"/>
    </source>
</evidence>
<keyword evidence="18" id="KW-1185">Reference proteome</keyword>
<dbReference type="InterPro" id="IPR008268">
    <property type="entry name" value="Peptidase_S16_AS"/>
</dbReference>
<dbReference type="GO" id="GO:0005524">
    <property type="term" value="F:ATP binding"/>
    <property type="evidence" value="ECO:0007669"/>
    <property type="project" value="UniProtKB-UniRule"/>
</dbReference>
<dbReference type="Gene3D" id="3.40.50.300">
    <property type="entry name" value="P-loop containing nucleotide triphosphate hydrolases"/>
    <property type="match status" value="1"/>
</dbReference>
<dbReference type="PROSITE" id="PS51786">
    <property type="entry name" value="LON_PROTEOLYTIC"/>
    <property type="match status" value="1"/>
</dbReference>
<dbReference type="PANTHER" id="PTHR43718:SF2">
    <property type="entry name" value="LON PROTEASE HOMOLOG, MITOCHONDRIAL"/>
    <property type="match status" value="1"/>
</dbReference>
<sequence>MNHSFLFHVSKTIPRCKFNSTLISHLQANSTALHNASGGETSATARQFSSCASKASPLTLFGGGETLYKTLKASPTRSLLVTLQPLQKGEYQRWGVRSASTDAYYLRERDPKDDNAAGIPGEGGGSDAGNNGAASSGGNSDGHNNENGEGDGHGGGNDGKPSSTFHVIDNQLQKPSVPDVYPQVLALPIGRRPLFPGFYKAVVVKDPNVTAAIKDLLKRGQPYVGAFLLKDENMDIDTVTNMDQVYDVGVFAQITSVFPAGASGGMAGGDKDAGLTAVLYPHRRIKITDIIPPGAAMEKLKHDQEKILEREKEERLQHEREKEERHKVESTKAKEEMEKSDEHHMHNEKVEETIEKLDKEAEKTNDAQYATAFLAQEHHVSLANVENLVEPSYSKKDQTIRAVTSEIVSVFKDIASLNPLFRDQIASFSMSQSAGNVFEEPGKLADFAAAVSAAEPEELQDVLETLPIGDRLQKALLVLKKELMNAQLQSKISKEVESKIAKRQREYYLMEQLKGIKKELGIESDGKDKLVEGFKEKAQMLDMPEAVKKVFDEEISKLAHLEPAASEFNVTRNYLDWITQIPWGQRSRENYNINHAQKVLDEDHYGLKDVKDRILEFIAVGKLRGTVEGKILCLVGPPGTGKTSIGKSIARALDREFYRFSVGGLTDVAEIKGHRRTYVGAMPGKVIQALKKVKTENPLVLIDEIDKIGRGHQGDPSSALLELLDPEQNGSFLDHYMDVPVDLSKVLFVCTANVLDTIPGPLLDRMEVIQLSGYIAEEKEAIAERYLAPAAKIAAGLEHIDVTLTHDAVDTLIKNYCRESGVRNLKKQIDKVYRKAAFNIVEQVGEDHLEQEKGDSPNLLPHDKRSNDPVMADHPSPEKEVGQEKTFEERTPLEVPGDIKLEITSKNLKDYVGPPVFQSDRLYEKTPPGVIMGLAWTSMGGSSLYIESVLESSLTPKSHPHLSKTGQLGDVMKESTSIAYTFAKSLMASRFPGNRFFDKARVHLHCPAGATPKDGPSAGVTMATSLISLALNKSVKSNIAMTGELTTTGKVLKIGGLKEKTIAAKRSNIDTILFPHDNVSDWEELPDHVKEGMTGIPVENYMDVFNICFKDVTKDEAEKVWENVLPEDEMRKQDEKPDDNNDS</sequence>
<dbReference type="CDD" id="cd19500">
    <property type="entry name" value="RecA-like_Lon"/>
    <property type="match status" value="1"/>
</dbReference>
<feature type="region of interest" description="Disordered" evidence="14">
    <location>
        <begin position="108"/>
        <end position="165"/>
    </location>
</feature>
<proteinExistence type="inferred from homology"/>
<feature type="domain" description="Lon proteolytic" evidence="15">
    <location>
        <begin position="925"/>
        <end position="1111"/>
    </location>
</feature>
<dbReference type="GO" id="GO:0034599">
    <property type="term" value="P:cellular response to oxidative stress"/>
    <property type="evidence" value="ECO:0007669"/>
    <property type="project" value="UniProtKB-UniRule"/>
</dbReference>
<keyword evidence="7" id="KW-0809">Transit peptide</keyword>
<dbReference type="GO" id="GO:0006515">
    <property type="term" value="P:protein quality control for misfolded or incompletely synthesized proteins"/>
    <property type="evidence" value="ECO:0007669"/>
    <property type="project" value="UniProtKB-UniRule"/>
</dbReference>
<keyword evidence="4 11" id="KW-0378">Hydrolase</keyword>
<dbReference type="Pfam" id="PF05362">
    <property type="entry name" value="Lon_C"/>
    <property type="match status" value="1"/>
</dbReference>
<keyword evidence="2 11" id="KW-0645">Protease</keyword>
<comment type="catalytic activity">
    <reaction evidence="10 11">
        <text>Hydrolysis of proteins in presence of ATP.</text>
        <dbReference type="EC" id="3.4.21.53"/>
    </reaction>
</comment>
<keyword evidence="3 11" id="KW-0547">Nucleotide-binding</keyword>
<evidence type="ECO:0000259" key="15">
    <source>
        <dbReference type="PROSITE" id="PS51786"/>
    </source>
</evidence>
<dbReference type="InterPro" id="IPR014721">
    <property type="entry name" value="Ribsml_uS5_D2-typ_fold_subgr"/>
</dbReference>
<dbReference type="Pfam" id="PF22667">
    <property type="entry name" value="Lon_lid"/>
    <property type="match status" value="1"/>
</dbReference>
<dbReference type="GO" id="GO:0004176">
    <property type="term" value="F:ATP-dependent peptidase activity"/>
    <property type="evidence" value="ECO:0007669"/>
    <property type="project" value="UniProtKB-UniRule"/>
</dbReference>
<evidence type="ECO:0000256" key="7">
    <source>
        <dbReference type="ARBA" id="ARBA00022946"/>
    </source>
</evidence>
<dbReference type="InterPro" id="IPR054594">
    <property type="entry name" value="Lon_lid"/>
</dbReference>
<dbReference type="Gene3D" id="3.30.230.10">
    <property type="match status" value="1"/>
</dbReference>
<dbReference type="SUPFAM" id="SSF88697">
    <property type="entry name" value="PUA domain-like"/>
    <property type="match status" value="1"/>
</dbReference>
<feature type="domain" description="Lon N-terminal" evidence="16">
    <location>
        <begin position="184"/>
        <end position="483"/>
    </location>
</feature>
<dbReference type="InterPro" id="IPR027417">
    <property type="entry name" value="P-loop_NTPase"/>
</dbReference>
<comment type="function">
    <text evidence="11">ATP-dependent serine protease that mediates the selective degradation of misfolded, unassembled or oxidatively damaged polypeptides as well as certain short-lived regulatory proteins in the mitochondrial matrix. May also have a chaperone function in the assembly of inner membrane protein complexes. Participates in the regulation of mitochondrial gene expression and in the maintenance of the integrity of the mitochondrial genome. Binds to mitochondrial DNA in a site-specific manner.</text>
</comment>
<feature type="active site" evidence="11 12">
    <location>
        <position position="1017"/>
    </location>
</feature>
<keyword evidence="8 11" id="KW-0238">DNA-binding</keyword>
<dbReference type="GO" id="GO:0004252">
    <property type="term" value="F:serine-type endopeptidase activity"/>
    <property type="evidence" value="ECO:0007669"/>
    <property type="project" value="UniProtKB-UniRule"/>
</dbReference>
<dbReference type="InterPro" id="IPR027065">
    <property type="entry name" value="Lon_Prtase"/>
</dbReference>
<evidence type="ECO:0000256" key="9">
    <source>
        <dbReference type="ARBA" id="ARBA00023128"/>
    </source>
</evidence>
<dbReference type="EMBL" id="JAIXMP010000004">
    <property type="protein sequence ID" value="KAI9274422.1"/>
    <property type="molecule type" value="Genomic_DNA"/>
</dbReference>
<dbReference type="GO" id="GO:0007005">
    <property type="term" value="P:mitochondrion organization"/>
    <property type="evidence" value="ECO:0007669"/>
    <property type="project" value="TreeGrafter"/>
</dbReference>
<dbReference type="SUPFAM" id="SSF52540">
    <property type="entry name" value="P-loop containing nucleoside triphosphate hydrolases"/>
    <property type="match status" value="1"/>
</dbReference>
<evidence type="ECO:0000256" key="5">
    <source>
        <dbReference type="ARBA" id="ARBA00022825"/>
    </source>
</evidence>
<keyword evidence="6 11" id="KW-0067">ATP-binding</keyword>
<evidence type="ECO:0000256" key="10">
    <source>
        <dbReference type="ARBA" id="ARBA00050665"/>
    </source>
</evidence>
<comment type="subcellular location">
    <subcellularLocation>
        <location evidence="1 11">Mitochondrion matrix</location>
    </subcellularLocation>
</comment>
<dbReference type="Proteomes" id="UP001209540">
    <property type="component" value="Unassembled WGS sequence"/>
</dbReference>
<dbReference type="PROSITE" id="PS01046">
    <property type="entry name" value="LON_SER"/>
    <property type="match status" value="1"/>
</dbReference>
<evidence type="ECO:0000256" key="6">
    <source>
        <dbReference type="ARBA" id="ARBA00022840"/>
    </source>
</evidence>
<protein>
    <recommendedName>
        <fullName evidence="11">Lon protease homolog, mitochondrial</fullName>
        <ecNumber evidence="11">3.4.21.53</ecNumber>
    </recommendedName>
</protein>
<comment type="similarity">
    <text evidence="11 12 13">Belongs to the peptidase S16 family.</text>
</comment>
<dbReference type="NCBIfam" id="TIGR00763">
    <property type="entry name" value="lon"/>
    <property type="match status" value="1"/>
</dbReference>
<name>A0AAD5K8H0_9FUNG</name>
<dbReference type="Gene3D" id="2.30.130.40">
    <property type="entry name" value="LON domain-like"/>
    <property type="match status" value="1"/>
</dbReference>
<feature type="active site" evidence="11 12">
    <location>
        <position position="1060"/>
    </location>
</feature>
<evidence type="ECO:0000256" key="11">
    <source>
        <dbReference type="HAMAP-Rule" id="MF_03120"/>
    </source>
</evidence>
<gene>
    <name evidence="11" type="primary">PIM1</name>
    <name evidence="17" type="ORF">BDA99DRAFT_545497</name>
</gene>
<evidence type="ECO:0000256" key="14">
    <source>
        <dbReference type="SAM" id="MobiDB-lite"/>
    </source>
</evidence>
<dbReference type="Gene3D" id="1.10.8.60">
    <property type="match status" value="1"/>
</dbReference>
<dbReference type="InterPro" id="IPR003111">
    <property type="entry name" value="Lon_prtase_N"/>
</dbReference>
<comment type="caution">
    <text evidence="17">The sequence shown here is derived from an EMBL/GenBank/DDBJ whole genome shotgun (WGS) entry which is preliminary data.</text>
</comment>
<dbReference type="GO" id="GO:0043565">
    <property type="term" value="F:sequence-specific DNA binding"/>
    <property type="evidence" value="ECO:0007669"/>
    <property type="project" value="UniProtKB-UniRule"/>
</dbReference>
<dbReference type="InterPro" id="IPR003959">
    <property type="entry name" value="ATPase_AAA_core"/>
</dbReference>
<dbReference type="EC" id="3.4.21.53" evidence="11"/>
<dbReference type="Pfam" id="PF00004">
    <property type="entry name" value="AAA"/>
    <property type="match status" value="1"/>
</dbReference>
<dbReference type="Gene3D" id="1.20.58.1480">
    <property type="match status" value="1"/>
</dbReference>
<feature type="binding site" evidence="11">
    <location>
        <begin position="636"/>
        <end position="643"/>
    </location>
    <ligand>
        <name>ATP</name>
        <dbReference type="ChEBI" id="CHEBI:30616"/>
    </ligand>
</feature>
<dbReference type="FunFam" id="3.40.50.300:FF:000021">
    <property type="entry name" value="Lon protease homolog"/>
    <property type="match status" value="1"/>
</dbReference>
<feature type="compositionally biased region" description="Basic and acidic residues" evidence="14">
    <location>
        <begin position="875"/>
        <end position="893"/>
    </location>
</feature>
<evidence type="ECO:0000256" key="1">
    <source>
        <dbReference type="ARBA" id="ARBA00004305"/>
    </source>
</evidence>
<dbReference type="InterPro" id="IPR008269">
    <property type="entry name" value="Lon_proteolytic"/>
</dbReference>
<feature type="region of interest" description="Disordered" evidence="14">
    <location>
        <begin position="847"/>
        <end position="893"/>
    </location>
</feature>
<reference evidence="17" key="2">
    <citation type="submission" date="2023-02" db="EMBL/GenBank/DDBJ databases">
        <authorList>
            <consortium name="DOE Joint Genome Institute"/>
            <person name="Mondo S.J."/>
            <person name="Chang Y."/>
            <person name="Wang Y."/>
            <person name="Ahrendt S."/>
            <person name="Andreopoulos W."/>
            <person name="Barry K."/>
            <person name="Beard J."/>
            <person name="Benny G.L."/>
            <person name="Blankenship S."/>
            <person name="Bonito G."/>
            <person name="Cuomo C."/>
            <person name="Desiro A."/>
            <person name="Gervers K.A."/>
            <person name="Hundley H."/>
            <person name="Kuo A."/>
            <person name="LaButti K."/>
            <person name="Lang B.F."/>
            <person name="Lipzen A."/>
            <person name="O'Donnell K."/>
            <person name="Pangilinan J."/>
            <person name="Reynolds N."/>
            <person name="Sandor L."/>
            <person name="Smith M.W."/>
            <person name="Tsang A."/>
            <person name="Grigoriev I.V."/>
            <person name="Stajich J.E."/>
            <person name="Spatafora J.W."/>
        </authorList>
    </citation>
    <scope>NUCLEOTIDE SEQUENCE</scope>
    <source>
        <strain evidence="17">RSA 2281</strain>
    </source>
</reference>
<feature type="region of interest" description="Disordered" evidence="14">
    <location>
        <begin position="312"/>
        <end position="349"/>
    </location>
</feature>